<keyword evidence="1" id="KW-1133">Transmembrane helix</keyword>
<dbReference type="InterPro" id="IPR049713">
    <property type="entry name" value="Pr6Pr-like"/>
</dbReference>
<sequence length="197" mass="21241">MLRVTVGAVVIAVVLFAYVLRIAAGDANPFDFFGYFTNQTSILTALVLIAVGTFGLRDRPVPSALTLAWAIGAACLIVVAVVYNALVPGTGSAPPWVSVVLHVVFPVLVVADVATARDRPRLAWRRLWWVFPYPLFWITVVLVRGATDGWVPYGFLLPERGLASLLLHVVGILALLLVAATGVWALGRRRSSRALPS</sequence>
<protein>
    <recommendedName>
        <fullName evidence="4">Integral membrane protein</fullName>
    </recommendedName>
</protein>
<evidence type="ECO:0008006" key="4">
    <source>
        <dbReference type="Google" id="ProtNLM"/>
    </source>
</evidence>
<proteinExistence type="predicted"/>
<gene>
    <name evidence="2" type="ORF">MTE01_27140</name>
</gene>
<name>A0A4Y3QP86_MICTE</name>
<dbReference type="AlphaFoldDB" id="A0A4Y3QP86"/>
<comment type="caution">
    <text evidence="2">The sequence shown here is derived from an EMBL/GenBank/DDBJ whole genome shotgun (WGS) entry which is preliminary data.</text>
</comment>
<feature type="transmembrane region" description="Helical" evidence="1">
    <location>
        <begin position="165"/>
        <end position="187"/>
    </location>
</feature>
<accession>A0A4Y3QP86</accession>
<dbReference type="Proteomes" id="UP000319525">
    <property type="component" value="Unassembled WGS sequence"/>
</dbReference>
<evidence type="ECO:0000256" key="1">
    <source>
        <dbReference type="SAM" id="Phobius"/>
    </source>
</evidence>
<feature type="transmembrane region" description="Helical" evidence="1">
    <location>
        <begin position="63"/>
        <end position="83"/>
    </location>
</feature>
<feature type="transmembrane region" description="Helical" evidence="1">
    <location>
        <begin position="127"/>
        <end position="145"/>
    </location>
</feature>
<dbReference type="EMBL" id="BJML01000009">
    <property type="protein sequence ID" value="GEB46769.1"/>
    <property type="molecule type" value="Genomic_DNA"/>
</dbReference>
<evidence type="ECO:0000313" key="2">
    <source>
        <dbReference type="EMBL" id="GEB46769.1"/>
    </source>
</evidence>
<feature type="transmembrane region" description="Helical" evidence="1">
    <location>
        <begin position="95"/>
        <end position="115"/>
    </location>
</feature>
<keyword evidence="1" id="KW-0812">Transmembrane</keyword>
<organism evidence="2 3">
    <name type="scientific">Microbacterium testaceum</name>
    <name type="common">Aureobacterium testaceum</name>
    <name type="synonym">Brevibacterium testaceum</name>
    <dbReference type="NCBI Taxonomy" id="2033"/>
    <lineage>
        <taxon>Bacteria</taxon>
        <taxon>Bacillati</taxon>
        <taxon>Actinomycetota</taxon>
        <taxon>Actinomycetes</taxon>
        <taxon>Micrococcales</taxon>
        <taxon>Microbacteriaceae</taxon>
        <taxon>Microbacterium</taxon>
    </lineage>
</organism>
<dbReference type="NCBIfam" id="NF038065">
    <property type="entry name" value="Pr6Pr"/>
    <property type="match status" value="1"/>
</dbReference>
<keyword evidence="1" id="KW-0472">Membrane</keyword>
<evidence type="ECO:0000313" key="3">
    <source>
        <dbReference type="Proteomes" id="UP000319525"/>
    </source>
</evidence>
<reference evidence="2 3" key="1">
    <citation type="submission" date="2019-06" db="EMBL/GenBank/DDBJ databases">
        <title>Whole genome shotgun sequence of Microbacterium testaceum NBRC 12675.</title>
        <authorList>
            <person name="Hosoyama A."/>
            <person name="Uohara A."/>
            <person name="Ohji S."/>
            <person name="Ichikawa N."/>
        </authorList>
    </citation>
    <scope>NUCLEOTIDE SEQUENCE [LARGE SCALE GENOMIC DNA]</scope>
    <source>
        <strain evidence="2 3">NBRC 12675</strain>
    </source>
</reference>
<feature type="transmembrane region" description="Helical" evidence="1">
    <location>
        <begin position="35"/>
        <end position="56"/>
    </location>
</feature>